<feature type="region of interest" description="Disordered" evidence="2">
    <location>
        <begin position="103"/>
        <end position="212"/>
    </location>
</feature>
<reference evidence="4" key="1">
    <citation type="journal article" date="2019" name="Nat. Commun.">
        <title>Expansion of phycobilisome linker gene families in mesophilic red algae.</title>
        <authorList>
            <person name="Lee J."/>
            <person name="Kim D."/>
            <person name="Bhattacharya D."/>
            <person name="Yoon H.S."/>
        </authorList>
    </citation>
    <scope>NUCLEOTIDE SEQUENCE [LARGE SCALE GENOMIC DNA]</scope>
    <source>
        <strain evidence="4">CCMP 1328</strain>
    </source>
</reference>
<dbReference type="PROSITE" id="PS50096">
    <property type="entry name" value="IQ"/>
    <property type="match status" value="1"/>
</dbReference>
<evidence type="ECO:0000313" key="3">
    <source>
        <dbReference type="EMBL" id="KAA8496601.1"/>
    </source>
</evidence>
<gene>
    <name evidence="3" type="ORF">FVE85_0330</name>
</gene>
<feature type="compositionally biased region" description="Polar residues" evidence="2">
    <location>
        <begin position="130"/>
        <end position="144"/>
    </location>
</feature>
<accession>A0A5J4YYB6</accession>
<comment type="caution">
    <text evidence="3">The sequence shown here is derived from an EMBL/GenBank/DDBJ whole genome shotgun (WGS) entry which is preliminary data.</text>
</comment>
<feature type="compositionally biased region" description="Polar residues" evidence="2">
    <location>
        <begin position="860"/>
        <end position="869"/>
    </location>
</feature>
<evidence type="ECO:0000256" key="2">
    <source>
        <dbReference type="SAM" id="MobiDB-lite"/>
    </source>
</evidence>
<evidence type="ECO:0000313" key="4">
    <source>
        <dbReference type="Proteomes" id="UP000324585"/>
    </source>
</evidence>
<feature type="compositionally biased region" description="Low complexity" evidence="2">
    <location>
        <begin position="193"/>
        <end position="205"/>
    </location>
</feature>
<dbReference type="EMBL" id="VRMN01000002">
    <property type="protein sequence ID" value="KAA8496601.1"/>
    <property type="molecule type" value="Genomic_DNA"/>
</dbReference>
<feature type="compositionally biased region" description="Polar residues" evidence="2">
    <location>
        <begin position="463"/>
        <end position="499"/>
    </location>
</feature>
<name>A0A5J4YYB6_PORPP</name>
<feature type="compositionally biased region" description="Polar residues" evidence="2">
    <location>
        <begin position="167"/>
        <end position="176"/>
    </location>
</feature>
<evidence type="ECO:0000256" key="1">
    <source>
        <dbReference type="SAM" id="Coils"/>
    </source>
</evidence>
<keyword evidence="4" id="KW-1185">Reference proteome</keyword>
<dbReference type="AlphaFoldDB" id="A0A5J4YYB6"/>
<feature type="compositionally biased region" description="Low complexity" evidence="2">
    <location>
        <begin position="114"/>
        <end position="129"/>
    </location>
</feature>
<feature type="coiled-coil region" evidence="1">
    <location>
        <begin position="44"/>
        <end position="100"/>
    </location>
</feature>
<feature type="region of interest" description="Disordered" evidence="2">
    <location>
        <begin position="463"/>
        <end position="542"/>
    </location>
</feature>
<keyword evidence="1" id="KW-0175">Coiled coil</keyword>
<organism evidence="3 4">
    <name type="scientific">Porphyridium purpureum</name>
    <name type="common">Red alga</name>
    <name type="synonym">Porphyridium cruentum</name>
    <dbReference type="NCBI Taxonomy" id="35688"/>
    <lineage>
        <taxon>Eukaryota</taxon>
        <taxon>Rhodophyta</taxon>
        <taxon>Bangiophyceae</taxon>
        <taxon>Porphyridiales</taxon>
        <taxon>Porphyridiaceae</taxon>
        <taxon>Porphyridium</taxon>
    </lineage>
</organism>
<feature type="region of interest" description="Disordered" evidence="2">
    <location>
        <begin position="787"/>
        <end position="806"/>
    </location>
</feature>
<protein>
    <submittedName>
        <fullName evidence="3">Uncharacterized protein</fullName>
    </submittedName>
</protein>
<feature type="compositionally biased region" description="Low complexity" evidence="2">
    <location>
        <begin position="832"/>
        <end position="843"/>
    </location>
</feature>
<feature type="coiled-coil region" evidence="1">
    <location>
        <begin position="425"/>
        <end position="452"/>
    </location>
</feature>
<proteinExistence type="predicted"/>
<dbReference type="Proteomes" id="UP000324585">
    <property type="component" value="Unassembled WGS sequence"/>
</dbReference>
<feature type="region of interest" description="Disordered" evidence="2">
    <location>
        <begin position="1080"/>
        <end position="1130"/>
    </location>
</feature>
<sequence>MTEPVARHELTELEHGIEHARELVDDASAAASMSWSLSEREAMLKRILASVRASREQYDQLRETLRQMPGDTRQPFIEPARECQNALRDLVADARELRAALAEDIERQDSHNRAGSSADDGGSSGSAASTPVSRDSQHSSSIAERNSAPRMGGRHTTAADSDDARRTNSAATSSIVADSEVGADEEGHAVLHGDGASSSSGAGADTSENLSDGSVDETQLLAEMRSDLQSTNQALDTAWKLQAKMKGHCTRVQFEELLLLAEEAREHFDNYKLIATKVSTTARRVLANEERSTQGRLKEHATSLDEIKVVRIADEESYMSHSGSSAHPQPGEDDVAENEQLHQLIHSMSDFLANIDRCHDLFSVCVSKCDQSVAKMDHARAKDLQSKAGKSLEESLEHVKDARACYEEIRAMVRGMPQSQRAAWIEQSRTIQSALQERISELRENRDALTELSIKVNTLANGMSSIPTRESNHSSDSNVSGQNSFYGPVPQQHNDSASSSDERTNHSSKFARVHEPSAEDDEQSARVDSSVVESDSNDEDEFDTVVTARGVSFTEHGQASSVQVVFSEMSSVQAEFDEKSREIGVLLQTCKKVARGSTDTAQCRVMLRQVDAALTFLTDTLEHQRSVVKSNPSVMDAWKKNLARNDDMIRAFEAEKGVCEKELQKGPAAAFRSLVSDKMDADFGVGAGEALEAIGNALESAKAQLDSMYDGTRDPQEVLVSVETCLQDSKTLYEALAQKIRSIDDEAEKRNFVPRMKAHKAEISRVLHRYLEERDACDRLLAEQKDRNQSASLAPPPAMVPGKSQAARSAALKSSLAAKVAPSAAAARAPAATGAGSASMAAQQKTRFTSSPEIIETGAAESSDTGGSRMTSNVQVMHLQLKLLKVLASIVSALHDGSTRSSILGEAEELAVATRDTFDHCKRDHAAASSAQKQVTSQNLKALQSEFRGVIDELTNLKESPGPAVPASEVVLLCEHVETVNRMVEELLHECTQSESPELCARQLLEVQGCVNVAKFTMKEAHDTARALPSGAERRKLVQCVRDQVPIFRKLLDEYRAIVGSAYHSPRYTNMLDSDAEEIPFSPREEMRGKTSNKEPLRRKSSTVASDDPSVEDTASVEASIPDSDVDEPRMLCGCIPFGKKKKKR</sequence>
<feature type="compositionally biased region" description="Basic and acidic residues" evidence="2">
    <location>
        <begin position="1083"/>
        <end position="1098"/>
    </location>
</feature>
<feature type="region of interest" description="Disordered" evidence="2">
    <location>
        <begin position="832"/>
        <end position="869"/>
    </location>
</feature>